<dbReference type="PANTHER" id="PTHR10057">
    <property type="entry name" value="PERIPHERAL-TYPE BENZODIAZEPINE RECEPTOR"/>
    <property type="match status" value="1"/>
</dbReference>
<dbReference type="InterPro" id="IPR038330">
    <property type="entry name" value="TspO/MBR-related_sf"/>
</dbReference>
<dbReference type="GO" id="GO:0016020">
    <property type="term" value="C:membrane"/>
    <property type="evidence" value="ECO:0007669"/>
    <property type="project" value="UniProtKB-SubCell"/>
</dbReference>
<dbReference type="InterPro" id="IPR004307">
    <property type="entry name" value="TspO_MBR"/>
</dbReference>
<dbReference type="AlphaFoldDB" id="A0A4R4UUU8"/>
<evidence type="ECO:0000256" key="7">
    <source>
        <dbReference type="SAM" id="SignalP"/>
    </source>
</evidence>
<sequence length="156" mass="17086">MKGKLLLRTALAVTATAVAGALATDARSSWYQRLKKPSWQPPPQAFGLVWTPLHVLITYAGARALSRGDQEESRAFWSALAGNLVLNAAWPALFFRARNPRLALAEILVLNASNAMLVRRGWSADRRAGLFLLPYAGWTVFATALNTAIARRNRDG</sequence>
<dbReference type="Gene3D" id="1.20.1260.100">
    <property type="entry name" value="TspO/MBR protein"/>
    <property type="match status" value="1"/>
</dbReference>
<dbReference type="GO" id="GO:0033013">
    <property type="term" value="P:tetrapyrrole metabolic process"/>
    <property type="evidence" value="ECO:0007669"/>
    <property type="project" value="UniProtKB-ARBA"/>
</dbReference>
<dbReference type="FunFam" id="1.20.1260.100:FF:000001">
    <property type="entry name" value="translocator protein 2"/>
    <property type="match status" value="1"/>
</dbReference>
<comment type="similarity">
    <text evidence="2">Belongs to the TspO/BZRP family.</text>
</comment>
<keyword evidence="5 6" id="KW-0472">Membrane</keyword>
<reference evidence="8 9" key="1">
    <citation type="submission" date="2019-03" db="EMBL/GenBank/DDBJ databases">
        <title>Draft genome sequences of novel Actinobacteria.</title>
        <authorList>
            <person name="Sahin N."/>
            <person name="Ay H."/>
            <person name="Saygin H."/>
        </authorList>
    </citation>
    <scope>NUCLEOTIDE SEQUENCE [LARGE SCALE GENOMIC DNA]</scope>
    <source>
        <strain evidence="8 9">KC310</strain>
    </source>
</reference>
<protein>
    <submittedName>
        <fullName evidence="8">Tryptophan-rich sensory protein</fullName>
    </submittedName>
</protein>
<feature type="transmembrane region" description="Helical" evidence="6">
    <location>
        <begin position="130"/>
        <end position="150"/>
    </location>
</feature>
<dbReference type="Pfam" id="PF03073">
    <property type="entry name" value="TspO_MBR"/>
    <property type="match status" value="1"/>
</dbReference>
<dbReference type="PANTHER" id="PTHR10057:SF0">
    <property type="entry name" value="TRANSLOCATOR PROTEIN"/>
    <property type="match status" value="1"/>
</dbReference>
<comment type="subcellular location">
    <subcellularLocation>
        <location evidence="1">Membrane</location>
        <topology evidence="1">Multi-pass membrane protein</topology>
    </subcellularLocation>
</comment>
<organism evidence="8 9">
    <name type="scientific">Nonomuraea deserti</name>
    <dbReference type="NCBI Taxonomy" id="1848322"/>
    <lineage>
        <taxon>Bacteria</taxon>
        <taxon>Bacillati</taxon>
        <taxon>Actinomycetota</taxon>
        <taxon>Actinomycetes</taxon>
        <taxon>Streptosporangiales</taxon>
        <taxon>Streptosporangiaceae</taxon>
        <taxon>Nonomuraea</taxon>
    </lineage>
</organism>
<dbReference type="EMBL" id="SMKO01000188">
    <property type="protein sequence ID" value="TDC93312.1"/>
    <property type="molecule type" value="Genomic_DNA"/>
</dbReference>
<evidence type="ECO:0000313" key="9">
    <source>
        <dbReference type="Proteomes" id="UP000295258"/>
    </source>
</evidence>
<evidence type="ECO:0000256" key="6">
    <source>
        <dbReference type="SAM" id="Phobius"/>
    </source>
</evidence>
<dbReference type="PIRSF" id="PIRSF005859">
    <property type="entry name" value="PBR"/>
    <property type="match status" value="1"/>
</dbReference>
<proteinExistence type="inferred from homology"/>
<evidence type="ECO:0000256" key="1">
    <source>
        <dbReference type="ARBA" id="ARBA00004141"/>
    </source>
</evidence>
<dbReference type="RefSeq" id="WP_132604432.1">
    <property type="nucleotide sequence ID" value="NZ_SMKO01000188.1"/>
</dbReference>
<keyword evidence="4 6" id="KW-1133">Transmembrane helix</keyword>
<dbReference type="Proteomes" id="UP000295258">
    <property type="component" value="Unassembled WGS sequence"/>
</dbReference>
<evidence type="ECO:0000256" key="4">
    <source>
        <dbReference type="ARBA" id="ARBA00022989"/>
    </source>
</evidence>
<name>A0A4R4UUU8_9ACTN</name>
<evidence type="ECO:0000313" key="8">
    <source>
        <dbReference type="EMBL" id="TDC93312.1"/>
    </source>
</evidence>
<keyword evidence="3 6" id="KW-0812">Transmembrane</keyword>
<comment type="caution">
    <text evidence="8">The sequence shown here is derived from an EMBL/GenBank/DDBJ whole genome shotgun (WGS) entry which is preliminary data.</text>
</comment>
<keyword evidence="9" id="KW-1185">Reference proteome</keyword>
<gene>
    <name evidence="8" type="ORF">E1292_40945</name>
</gene>
<feature type="signal peptide" evidence="7">
    <location>
        <begin position="1"/>
        <end position="19"/>
    </location>
</feature>
<feature type="chain" id="PRO_5038579022" evidence="7">
    <location>
        <begin position="20"/>
        <end position="156"/>
    </location>
</feature>
<feature type="transmembrane region" description="Helical" evidence="6">
    <location>
        <begin position="77"/>
        <end position="95"/>
    </location>
</feature>
<keyword evidence="7" id="KW-0732">Signal</keyword>
<dbReference type="CDD" id="cd15904">
    <property type="entry name" value="TSPO_MBR"/>
    <property type="match status" value="1"/>
</dbReference>
<evidence type="ECO:0000256" key="2">
    <source>
        <dbReference type="ARBA" id="ARBA00007524"/>
    </source>
</evidence>
<evidence type="ECO:0000256" key="3">
    <source>
        <dbReference type="ARBA" id="ARBA00022692"/>
    </source>
</evidence>
<accession>A0A4R4UUU8</accession>
<evidence type="ECO:0000256" key="5">
    <source>
        <dbReference type="ARBA" id="ARBA00023136"/>
    </source>
</evidence>
<feature type="transmembrane region" description="Helical" evidence="6">
    <location>
        <begin position="47"/>
        <end position="65"/>
    </location>
</feature>